<gene>
    <name evidence="1" type="ORF">M8818_001737</name>
</gene>
<proteinExistence type="predicted"/>
<sequence>MFTTEIRWLVQDGRARNASYSLRSKDYKPTAGRPFHGYMLEQVRKINTVYPPVLPTSALHMPQSIFSHFSKQGAPVLSHGCRSLYHDWARISCRSIPDKTACCPVLAPTTENGPFSNVTWARE</sequence>
<accession>A0ACC3SJU2</accession>
<name>A0ACC3SJU2_9PEZI</name>
<evidence type="ECO:0000313" key="2">
    <source>
        <dbReference type="Proteomes" id="UP001320706"/>
    </source>
</evidence>
<keyword evidence="2" id="KW-1185">Reference proteome</keyword>
<organism evidence="1 2">
    <name type="scientific">Zalaria obscura</name>
    <dbReference type="NCBI Taxonomy" id="2024903"/>
    <lineage>
        <taxon>Eukaryota</taxon>
        <taxon>Fungi</taxon>
        <taxon>Dikarya</taxon>
        <taxon>Ascomycota</taxon>
        <taxon>Pezizomycotina</taxon>
        <taxon>Dothideomycetes</taxon>
        <taxon>Dothideomycetidae</taxon>
        <taxon>Dothideales</taxon>
        <taxon>Zalariaceae</taxon>
        <taxon>Zalaria</taxon>
    </lineage>
</organism>
<reference evidence="1" key="1">
    <citation type="submission" date="2024-02" db="EMBL/GenBank/DDBJ databases">
        <title>Metagenome Assembled Genome of Zalaria obscura JY119.</title>
        <authorList>
            <person name="Vighnesh L."/>
            <person name="Jagadeeshwari U."/>
            <person name="Venkata Ramana C."/>
            <person name="Sasikala C."/>
        </authorList>
    </citation>
    <scope>NUCLEOTIDE SEQUENCE</scope>
    <source>
        <strain evidence="1">JY119</strain>
    </source>
</reference>
<comment type="caution">
    <text evidence="1">The sequence shown here is derived from an EMBL/GenBank/DDBJ whole genome shotgun (WGS) entry which is preliminary data.</text>
</comment>
<evidence type="ECO:0000313" key="1">
    <source>
        <dbReference type="EMBL" id="KAK8216774.1"/>
    </source>
</evidence>
<protein>
    <submittedName>
        <fullName evidence="1">Uncharacterized protein</fullName>
    </submittedName>
</protein>
<dbReference type="EMBL" id="JAMKPW020000007">
    <property type="protein sequence ID" value="KAK8216774.1"/>
    <property type="molecule type" value="Genomic_DNA"/>
</dbReference>
<dbReference type="Proteomes" id="UP001320706">
    <property type="component" value="Unassembled WGS sequence"/>
</dbReference>